<comment type="caution">
    <text evidence="1">The sequence shown here is derived from an EMBL/GenBank/DDBJ whole genome shotgun (WGS) entry which is preliminary data.</text>
</comment>
<evidence type="ECO:0000313" key="2">
    <source>
        <dbReference type="Proteomes" id="UP000005984"/>
    </source>
</evidence>
<sequence>MNIHFFEANDGRNCYQYQMNKKTKIKKNDRYIYVISMFYLMNYFA</sequence>
<evidence type="ECO:0000313" key="1">
    <source>
        <dbReference type="EMBL" id="EEI86211.1"/>
    </source>
</evidence>
<keyword evidence="2" id="KW-1185">Reference proteome</keyword>
<dbReference type="HOGENOM" id="CLU_3195397_0_0_9"/>
<dbReference type="Proteomes" id="UP000005984">
    <property type="component" value="Unassembled WGS sequence"/>
</dbReference>
<proteinExistence type="predicted"/>
<dbReference type="STRING" id="525254.HMPREF0072_1221"/>
<reference evidence="1 2" key="1">
    <citation type="submission" date="2008-10" db="EMBL/GenBank/DDBJ databases">
        <authorList>
            <person name="Qin X."/>
            <person name="Bachman B."/>
            <person name="Battles P."/>
            <person name="Bell A."/>
            <person name="Bess C."/>
            <person name="Bickham C."/>
            <person name="Chaboub L."/>
            <person name="Chen D."/>
            <person name="Coyle M."/>
            <person name="Deiros D.R."/>
            <person name="Dinh H."/>
            <person name="Forbes L."/>
            <person name="Fowler G."/>
            <person name="Francisco L."/>
            <person name="Fu Q."/>
            <person name="Gubbala S."/>
            <person name="Hale W."/>
            <person name="Han Y."/>
            <person name="Hemphill L."/>
            <person name="Highlander S.K."/>
            <person name="Hirani K."/>
            <person name="Hogues M."/>
            <person name="Jackson L."/>
            <person name="Jakkamsetti A."/>
            <person name="Javaid M."/>
            <person name="Jiang H."/>
            <person name="Korchina V."/>
            <person name="Kovar C."/>
            <person name="Lara F."/>
            <person name="Lee S."/>
            <person name="Mata R."/>
            <person name="Mathew T."/>
            <person name="Moen C."/>
            <person name="Morales K."/>
            <person name="Munidasa M."/>
            <person name="Nazareth L."/>
            <person name="Ngo R."/>
            <person name="Nguyen L."/>
            <person name="Okwuonu G."/>
            <person name="Ongeri F."/>
            <person name="Patil S."/>
            <person name="Petrosino J."/>
            <person name="Pham C."/>
            <person name="Pham P."/>
            <person name="Pu L.-L."/>
            <person name="Puazo M."/>
            <person name="Raj R."/>
            <person name="Reid J."/>
            <person name="Rouhana J."/>
            <person name="Saada N."/>
            <person name="Shang Y."/>
            <person name="Simmons D."/>
            <person name="Thornton R."/>
            <person name="Warren J."/>
            <person name="Weissenberger G."/>
            <person name="Zhang J."/>
            <person name="Zhang L."/>
            <person name="Zhou C."/>
            <person name="Zhu D."/>
            <person name="Muzny D."/>
            <person name="Worley K."/>
            <person name="Gibbs R."/>
        </authorList>
    </citation>
    <scope>NUCLEOTIDE SEQUENCE [LARGE SCALE GENOMIC DNA]</scope>
    <source>
        <strain evidence="1 2">ATCC 51172</strain>
    </source>
</reference>
<name>C2BFV1_9FIRM</name>
<organism evidence="1 2">
    <name type="scientific">Anaerococcus lactolyticus ATCC 51172</name>
    <dbReference type="NCBI Taxonomy" id="525254"/>
    <lineage>
        <taxon>Bacteria</taxon>
        <taxon>Bacillati</taxon>
        <taxon>Bacillota</taxon>
        <taxon>Tissierellia</taxon>
        <taxon>Tissierellales</taxon>
        <taxon>Peptoniphilaceae</taxon>
        <taxon>Anaerococcus</taxon>
    </lineage>
</organism>
<dbReference type="EMBL" id="ABYO01000211">
    <property type="protein sequence ID" value="EEI86211.1"/>
    <property type="molecule type" value="Genomic_DNA"/>
</dbReference>
<accession>C2BFV1</accession>
<dbReference type="AlphaFoldDB" id="C2BFV1"/>
<gene>
    <name evidence="1" type="ORF">HMPREF0072_1221</name>
</gene>
<protein>
    <submittedName>
        <fullName evidence="1">Uncharacterized protein</fullName>
    </submittedName>
</protein>